<organism evidence="6 7">
    <name type="scientific">Roseiterribacter gracilis</name>
    <dbReference type="NCBI Taxonomy" id="2812848"/>
    <lineage>
        <taxon>Bacteria</taxon>
        <taxon>Pseudomonadati</taxon>
        <taxon>Pseudomonadota</taxon>
        <taxon>Alphaproteobacteria</taxon>
        <taxon>Rhodospirillales</taxon>
        <taxon>Roseiterribacteraceae</taxon>
        <taxon>Roseiterribacter</taxon>
    </lineage>
</organism>
<dbReference type="Proteomes" id="UP000681075">
    <property type="component" value="Unassembled WGS sequence"/>
</dbReference>
<proteinExistence type="predicted"/>
<evidence type="ECO:0000313" key="6">
    <source>
        <dbReference type="EMBL" id="GIL38550.1"/>
    </source>
</evidence>
<dbReference type="PRINTS" id="PR00038">
    <property type="entry name" value="HTHLUXR"/>
</dbReference>
<dbReference type="SMART" id="SM00448">
    <property type="entry name" value="REC"/>
    <property type="match status" value="1"/>
</dbReference>
<protein>
    <submittedName>
        <fullName evidence="6">DNA-binding response regulator</fullName>
    </submittedName>
</protein>
<keyword evidence="2 6" id="KW-0238">DNA-binding</keyword>
<feature type="modified residue" description="4-aspartylphosphate" evidence="3">
    <location>
        <position position="57"/>
    </location>
</feature>
<gene>
    <name evidence="6" type="ORF">TMPK1_07870</name>
</gene>
<dbReference type="EMBL" id="BOPV01000001">
    <property type="protein sequence ID" value="GIL38550.1"/>
    <property type="molecule type" value="Genomic_DNA"/>
</dbReference>
<name>A0A8S8XBB4_9PROT</name>
<keyword evidence="1 3" id="KW-0597">Phosphoprotein</keyword>
<dbReference type="RefSeq" id="WP_420241582.1">
    <property type="nucleotide sequence ID" value="NZ_BOPV01000001.1"/>
</dbReference>
<dbReference type="SMART" id="SM00421">
    <property type="entry name" value="HTH_LUXR"/>
    <property type="match status" value="1"/>
</dbReference>
<dbReference type="InterPro" id="IPR039420">
    <property type="entry name" value="WalR-like"/>
</dbReference>
<dbReference type="InterPro" id="IPR058245">
    <property type="entry name" value="NreC/VraR/RcsB-like_REC"/>
</dbReference>
<comment type="caution">
    <text evidence="6">The sequence shown here is derived from an EMBL/GenBank/DDBJ whole genome shotgun (WGS) entry which is preliminary data.</text>
</comment>
<evidence type="ECO:0000259" key="5">
    <source>
        <dbReference type="PROSITE" id="PS50110"/>
    </source>
</evidence>
<dbReference type="GO" id="GO:0003677">
    <property type="term" value="F:DNA binding"/>
    <property type="evidence" value="ECO:0007669"/>
    <property type="project" value="UniProtKB-KW"/>
</dbReference>
<dbReference type="CDD" id="cd06170">
    <property type="entry name" value="LuxR_C_like"/>
    <property type="match status" value="1"/>
</dbReference>
<evidence type="ECO:0000256" key="2">
    <source>
        <dbReference type="ARBA" id="ARBA00023125"/>
    </source>
</evidence>
<dbReference type="GO" id="GO:0006355">
    <property type="term" value="P:regulation of DNA-templated transcription"/>
    <property type="evidence" value="ECO:0007669"/>
    <property type="project" value="InterPro"/>
</dbReference>
<dbReference type="GO" id="GO:0000160">
    <property type="term" value="P:phosphorelay signal transduction system"/>
    <property type="evidence" value="ECO:0007669"/>
    <property type="project" value="InterPro"/>
</dbReference>
<dbReference type="SUPFAM" id="SSF46894">
    <property type="entry name" value="C-terminal effector domain of the bipartite response regulators"/>
    <property type="match status" value="1"/>
</dbReference>
<dbReference type="Pfam" id="PF00196">
    <property type="entry name" value="GerE"/>
    <property type="match status" value="1"/>
</dbReference>
<dbReference type="PROSITE" id="PS50110">
    <property type="entry name" value="RESPONSE_REGULATORY"/>
    <property type="match status" value="1"/>
</dbReference>
<dbReference type="InterPro" id="IPR016032">
    <property type="entry name" value="Sig_transdc_resp-reg_C-effctor"/>
</dbReference>
<dbReference type="CDD" id="cd17535">
    <property type="entry name" value="REC_NarL-like"/>
    <property type="match status" value="1"/>
</dbReference>
<dbReference type="Gene3D" id="3.40.50.2300">
    <property type="match status" value="1"/>
</dbReference>
<accession>A0A8S8XBB4</accession>
<dbReference type="PANTHER" id="PTHR43214:SF43">
    <property type="entry name" value="TWO-COMPONENT RESPONSE REGULATOR"/>
    <property type="match status" value="1"/>
</dbReference>
<dbReference type="PROSITE" id="PS50043">
    <property type="entry name" value="HTH_LUXR_2"/>
    <property type="match status" value="1"/>
</dbReference>
<dbReference type="InterPro" id="IPR001789">
    <property type="entry name" value="Sig_transdc_resp-reg_receiver"/>
</dbReference>
<sequence>MSDPVCVLIADDHALVRQGVRLFLEERHPEADFVEADGMETAFDLLASHKIDIAFLDLSMPGMQGALTIRALRDTYPDLRIVVLTGIDERTTILACLAGGTHGYVLKTSPIEEVDSAFQTVRSGGIYVTPALARCLDTRSGAGVDLAAVSSSPMIAPPLPSDAPVMRLDELTTRQRDVLGLLAEGSSTKEIARRLGLGEGTIKVHLAAIFRALGARNRTEAVVLASRLKI</sequence>
<dbReference type="Pfam" id="PF00072">
    <property type="entry name" value="Response_reg"/>
    <property type="match status" value="1"/>
</dbReference>
<feature type="domain" description="HTH luxR-type" evidence="4">
    <location>
        <begin position="164"/>
        <end position="229"/>
    </location>
</feature>
<dbReference type="Gene3D" id="1.10.10.10">
    <property type="entry name" value="Winged helix-like DNA-binding domain superfamily/Winged helix DNA-binding domain"/>
    <property type="match status" value="1"/>
</dbReference>
<evidence type="ECO:0000256" key="1">
    <source>
        <dbReference type="ARBA" id="ARBA00022553"/>
    </source>
</evidence>
<dbReference type="PANTHER" id="PTHR43214">
    <property type="entry name" value="TWO-COMPONENT RESPONSE REGULATOR"/>
    <property type="match status" value="1"/>
</dbReference>
<evidence type="ECO:0000313" key="7">
    <source>
        <dbReference type="Proteomes" id="UP000681075"/>
    </source>
</evidence>
<evidence type="ECO:0000256" key="3">
    <source>
        <dbReference type="PROSITE-ProRule" id="PRU00169"/>
    </source>
</evidence>
<reference evidence="6" key="1">
    <citation type="submission" date="2021-02" db="EMBL/GenBank/DDBJ databases">
        <title>Genome sequence of Rhodospirillales sp. strain TMPK1 isolated from soil.</title>
        <authorList>
            <person name="Nakai R."/>
            <person name="Kusada H."/>
            <person name="Tamaki H."/>
        </authorList>
    </citation>
    <scope>NUCLEOTIDE SEQUENCE</scope>
    <source>
        <strain evidence="6">TMPK1</strain>
    </source>
</reference>
<dbReference type="AlphaFoldDB" id="A0A8S8XBB4"/>
<evidence type="ECO:0000259" key="4">
    <source>
        <dbReference type="PROSITE" id="PS50043"/>
    </source>
</evidence>
<dbReference type="InterPro" id="IPR000792">
    <property type="entry name" value="Tscrpt_reg_LuxR_C"/>
</dbReference>
<dbReference type="InterPro" id="IPR011006">
    <property type="entry name" value="CheY-like_superfamily"/>
</dbReference>
<dbReference type="SUPFAM" id="SSF52172">
    <property type="entry name" value="CheY-like"/>
    <property type="match status" value="1"/>
</dbReference>
<dbReference type="InterPro" id="IPR036388">
    <property type="entry name" value="WH-like_DNA-bd_sf"/>
</dbReference>
<keyword evidence="7" id="KW-1185">Reference proteome</keyword>
<feature type="domain" description="Response regulatory" evidence="5">
    <location>
        <begin position="6"/>
        <end position="122"/>
    </location>
</feature>